<organism evidence="1 2">
    <name type="scientific">Companilactobacillus versmoldensis DSM 14857 = KCTC 3814</name>
    <dbReference type="NCBI Taxonomy" id="1423815"/>
    <lineage>
        <taxon>Bacteria</taxon>
        <taxon>Bacillati</taxon>
        <taxon>Bacillota</taxon>
        <taxon>Bacilli</taxon>
        <taxon>Lactobacillales</taxon>
        <taxon>Lactobacillaceae</taxon>
        <taxon>Companilactobacillus</taxon>
    </lineage>
</organism>
<dbReference type="EMBL" id="AZFA01000011">
    <property type="protein sequence ID" value="KRL66757.1"/>
    <property type="molecule type" value="Genomic_DNA"/>
</dbReference>
<dbReference type="Proteomes" id="UP000051647">
    <property type="component" value="Unassembled WGS sequence"/>
</dbReference>
<keyword evidence="2" id="KW-1185">Reference proteome</keyword>
<dbReference type="eggNOG" id="COG2365">
    <property type="taxonomic scope" value="Bacteria"/>
</dbReference>
<dbReference type="PROSITE" id="PS00277">
    <property type="entry name" value="STAPH_STREP_TOXIN_1"/>
    <property type="match status" value="1"/>
</dbReference>
<accession>A0A0R1SKF5</accession>
<dbReference type="Pfam" id="PF13350">
    <property type="entry name" value="Y_phosphatase3"/>
    <property type="match status" value="1"/>
</dbReference>
<protein>
    <recommendedName>
        <fullName evidence="3">Protein tyrosine serine phosphatase</fullName>
    </recommendedName>
</protein>
<dbReference type="SUPFAM" id="SSF52799">
    <property type="entry name" value="(Phosphotyrosine protein) phosphatases II"/>
    <property type="match status" value="1"/>
</dbReference>
<comment type="caution">
    <text evidence="1">The sequence shown here is derived from an EMBL/GenBank/DDBJ whole genome shotgun (WGS) entry which is preliminary data.</text>
</comment>
<sequence>MFSRKNYQKILLVILAVAISIISFLSIKTIASADELSTDTGVFLSQPHNTRDLGGVITTSGRHVKNNELVRSDSLNQTTANDAMVLRENHHVTNIIDFRSNAEVTVAPDKNLAWFFYQHQAISPQLSYLDGTHSIKSIVKKVRQGHQTGDQIMLDMYDYIADSQQSVTAYKTLFKTLLTNDNATLYHCTSGKDRTGVATALILTALGSDKQTIDLNYLESNSYRQIKVNNDLQRARKYTKSQRILDVIQDMESVKQPYLDEYFNELTSRYGGVTQYLHNQLGLTDQDIQQLQSKYLAA</sequence>
<gene>
    <name evidence="1" type="ORF">FC27_GL000360</name>
</gene>
<dbReference type="OrthoDB" id="1188001at2"/>
<dbReference type="Gene3D" id="3.90.190.10">
    <property type="entry name" value="Protein tyrosine phosphatase superfamily"/>
    <property type="match status" value="1"/>
</dbReference>
<evidence type="ECO:0000313" key="2">
    <source>
        <dbReference type="Proteomes" id="UP000051647"/>
    </source>
</evidence>
<dbReference type="InterPro" id="IPR029021">
    <property type="entry name" value="Prot-tyrosine_phosphatase-like"/>
</dbReference>
<dbReference type="InterPro" id="IPR026893">
    <property type="entry name" value="Tyr/Ser_Pase_IphP-type"/>
</dbReference>
<dbReference type="PATRIC" id="fig|1423815.3.peg.367"/>
<dbReference type="AlphaFoldDB" id="A0A0R1SKF5"/>
<dbReference type="InterPro" id="IPR006126">
    <property type="entry name" value="Staph/Strept_toxin_CS"/>
</dbReference>
<name>A0A0R1SKF5_9LACO</name>
<reference evidence="1 2" key="1">
    <citation type="journal article" date="2015" name="Genome Announc.">
        <title>Expanding the biotechnology potential of lactobacilli through comparative genomics of 213 strains and associated genera.</title>
        <authorList>
            <person name="Sun Z."/>
            <person name="Harris H.M."/>
            <person name="McCann A."/>
            <person name="Guo C."/>
            <person name="Argimon S."/>
            <person name="Zhang W."/>
            <person name="Yang X."/>
            <person name="Jeffery I.B."/>
            <person name="Cooney J.C."/>
            <person name="Kagawa T.F."/>
            <person name="Liu W."/>
            <person name="Song Y."/>
            <person name="Salvetti E."/>
            <person name="Wrobel A."/>
            <person name="Rasinkangas P."/>
            <person name="Parkhill J."/>
            <person name="Rea M.C."/>
            <person name="O'Sullivan O."/>
            <person name="Ritari J."/>
            <person name="Douillard F.P."/>
            <person name="Paul Ross R."/>
            <person name="Yang R."/>
            <person name="Briner A.E."/>
            <person name="Felis G.E."/>
            <person name="de Vos W.M."/>
            <person name="Barrangou R."/>
            <person name="Klaenhammer T.R."/>
            <person name="Caufield P.W."/>
            <person name="Cui Y."/>
            <person name="Zhang H."/>
            <person name="O'Toole P.W."/>
        </authorList>
    </citation>
    <scope>NUCLEOTIDE SEQUENCE [LARGE SCALE GENOMIC DNA]</scope>
    <source>
        <strain evidence="1 2">DSM 14857</strain>
    </source>
</reference>
<dbReference type="GO" id="GO:0005576">
    <property type="term" value="C:extracellular region"/>
    <property type="evidence" value="ECO:0007669"/>
    <property type="project" value="InterPro"/>
</dbReference>
<dbReference type="GO" id="GO:0004721">
    <property type="term" value="F:phosphoprotein phosphatase activity"/>
    <property type="evidence" value="ECO:0007669"/>
    <property type="project" value="InterPro"/>
</dbReference>
<dbReference type="RefSeq" id="WP_010623421.1">
    <property type="nucleotide sequence ID" value="NZ_AZFA01000011.1"/>
</dbReference>
<evidence type="ECO:0000313" key="1">
    <source>
        <dbReference type="EMBL" id="KRL66757.1"/>
    </source>
</evidence>
<dbReference type="STRING" id="1423815.FC27_GL000360"/>
<proteinExistence type="predicted"/>
<evidence type="ECO:0008006" key="3">
    <source>
        <dbReference type="Google" id="ProtNLM"/>
    </source>
</evidence>